<keyword evidence="3" id="KW-0805">Transcription regulation</keyword>
<dbReference type="PROSITE" id="PS50888">
    <property type="entry name" value="BHLH"/>
    <property type="match status" value="1"/>
</dbReference>
<dbReference type="GO" id="GO:0005634">
    <property type="term" value="C:nucleus"/>
    <property type="evidence" value="ECO:0007669"/>
    <property type="project" value="UniProtKB-SubCell"/>
</dbReference>
<dbReference type="CDD" id="cd19689">
    <property type="entry name" value="bHLHzip_MLXIPL"/>
    <property type="match status" value="1"/>
</dbReference>
<feature type="region of interest" description="Disordered" evidence="8">
    <location>
        <begin position="350"/>
        <end position="379"/>
    </location>
</feature>
<dbReference type="SMART" id="SM00353">
    <property type="entry name" value="HLH"/>
    <property type="match status" value="1"/>
</dbReference>
<dbReference type="PANTHER" id="PTHR15741:SF14">
    <property type="entry name" value="CARBOHYDRATE-RESPONSIVE ELEMENT-BINDING PROTEIN"/>
    <property type="match status" value="1"/>
</dbReference>
<dbReference type="InterPro" id="IPR011598">
    <property type="entry name" value="bHLH_dom"/>
</dbReference>
<evidence type="ECO:0000256" key="7">
    <source>
        <dbReference type="SAM" id="Coils"/>
    </source>
</evidence>
<dbReference type="InterPro" id="IPR036638">
    <property type="entry name" value="HLH_DNA-bd_sf"/>
</dbReference>
<dbReference type="Gene3D" id="4.10.280.10">
    <property type="entry name" value="Helix-loop-helix DNA-binding domain"/>
    <property type="match status" value="1"/>
</dbReference>
<evidence type="ECO:0000256" key="8">
    <source>
        <dbReference type="SAM" id="MobiDB-lite"/>
    </source>
</evidence>
<evidence type="ECO:0000313" key="11">
    <source>
        <dbReference type="Proteomes" id="UP000054308"/>
    </source>
</evidence>
<dbReference type="STRING" id="9244.A0A091IFQ8"/>
<feature type="coiled-coil region" evidence="7">
    <location>
        <begin position="585"/>
        <end position="619"/>
    </location>
</feature>
<gene>
    <name evidence="10" type="ORF">N300_07250</name>
</gene>
<feature type="non-terminal residue" evidence="10">
    <location>
        <position position="729"/>
    </location>
</feature>
<evidence type="ECO:0000256" key="1">
    <source>
        <dbReference type="ARBA" id="ARBA00004123"/>
    </source>
</evidence>
<evidence type="ECO:0000256" key="2">
    <source>
        <dbReference type="ARBA" id="ARBA00022553"/>
    </source>
</evidence>
<dbReference type="Proteomes" id="UP000054308">
    <property type="component" value="Unassembled WGS sequence"/>
</dbReference>
<sequence>SGKLVSPKWKNFKGLRLLCRDKIRLNNAIWRAWYIQCMVLLRGQKGIRGGLGGCSVTPSPAPQAVVLEGNYWKRRIEVVLREYHKWRIYYKKRLRKSTREEEFSSQKQDEDAWKPTEKWCNQLFCNVVPMLLGDEEEEPGGRQHFDLDTFLSDISDTLFTMTQTPSAHQELPEDVYIGNADMIQPDLAPLQPSLDDMDISGAHSTAHSTRPAPHPTPSGPVEGAGLWEGERKRVGVTAGSWGSAPGSPGMWLATGCTQSSAREGQDCPPWLQKAVVCSSESLCCGCPAAWVSRCHPQPGTGTRLPACCQGFGFPPVGVSPEPNPGVKLPSFSSQQPPREMGSRWSQGLVTGTAAKSPCPQPGLHSSTGMGRGGSSILPDPLPVQGRGQVPWGCHSLVLRQQHPSAPCPLAAKPEPALDAPRPMGTGLLSTSPVSPQGSVPDVPTTFLSRMAQLSPGLGPGSSPSQPVPVPLAGTQPGTLLVPKAEQLSPTSACGSDWPRPSQASPGATVGLGTGISLAHPVSHRGRHEPNKLESRRITHISAEQKRRFNIKLGFDTLHSLVSTLSAQPSIKVSKATTLQKTAEYICKLQQERAALQDEAQRLREQIEELNSSINLCQEQLPATGVPITRQRFDHMRSMFDEYVRSSTLQNWKFWIFSIIIRPLFESFNGMVSTASMESLTQTSLAWLDQHCSLPALRPTVLSSLRQLSVSTSILSDPACIPDQAAMAGA</sequence>
<name>A0A091IFQ8_CALAN</name>
<organism evidence="10 11">
    <name type="scientific">Calypte anna</name>
    <name type="common">Anna's hummingbird</name>
    <name type="synonym">Archilochus anna</name>
    <dbReference type="NCBI Taxonomy" id="9244"/>
    <lineage>
        <taxon>Eukaryota</taxon>
        <taxon>Metazoa</taxon>
        <taxon>Chordata</taxon>
        <taxon>Craniata</taxon>
        <taxon>Vertebrata</taxon>
        <taxon>Euteleostomi</taxon>
        <taxon>Archelosauria</taxon>
        <taxon>Archosauria</taxon>
        <taxon>Dinosauria</taxon>
        <taxon>Saurischia</taxon>
        <taxon>Theropoda</taxon>
        <taxon>Coelurosauria</taxon>
        <taxon>Aves</taxon>
        <taxon>Neognathae</taxon>
        <taxon>Neoaves</taxon>
        <taxon>Strisores</taxon>
        <taxon>Apodiformes</taxon>
        <taxon>Trochilidae</taxon>
        <taxon>Calypte</taxon>
    </lineage>
</organism>
<reference evidence="10 11" key="1">
    <citation type="submission" date="2014-04" db="EMBL/GenBank/DDBJ databases">
        <title>Genome evolution of avian class.</title>
        <authorList>
            <person name="Zhang G."/>
            <person name="Li C."/>
        </authorList>
    </citation>
    <scope>NUCLEOTIDE SEQUENCE [LARGE SCALE GENOMIC DNA]</scope>
    <source>
        <strain evidence="10">BGI_N300</strain>
    </source>
</reference>
<evidence type="ECO:0000313" key="10">
    <source>
        <dbReference type="EMBL" id="KFP07122.1"/>
    </source>
</evidence>
<keyword evidence="4" id="KW-0238">DNA-binding</keyword>
<dbReference type="AlphaFoldDB" id="A0A091IFQ8"/>
<keyword evidence="11" id="KW-1185">Reference proteome</keyword>
<dbReference type="PANTHER" id="PTHR15741">
    <property type="entry name" value="BASIC HELIX-LOOP-HELIX ZIP TRANSCRIPTION FACTOR"/>
    <property type="match status" value="1"/>
</dbReference>
<dbReference type="GO" id="GO:0046983">
    <property type="term" value="F:protein dimerization activity"/>
    <property type="evidence" value="ECO:0007669"/>
    <property type="project" value="InterPro"/>
</dbReference>
<dbReference type="EMBL" id="KL218618">
    <property type="protein sequence ID" value="KFP07122.1"/>
    <property type="molecule type" value="Genomic_DNA"/>
</dbReference>
<keyword evidence="5" id="KW-0804">Transcription</keyword>
<evidence type="ECO:0000256" key="5">
    <source>
        <dbReference type="ARBA" id="ARBA00023163"/>
    </source>
</evidence>
<keyword evidence="7" id="KW-0175">Coiled coil</keyword>
<proteinExistence type="predicted"/>
<dbReference type="GO" id="GO:0000981">
    <property type="term" value="F:DNA-binding transcription factor activity, RNA polymerase II-specific"/>
    <property type="evidence" value="ECO:0007669"/>
    <property type="project" value="TreeGrafter"/>
</dbReference>
<evidence type="ECO:0000256" key="3">
    <source>
        <dbReference type="ARBA" id="ARBA00023015"/>
    </source>
</evidence>
<keyword evidence="6" id="KW-0539">Nucleus</keyword>
<evidence type="ECO:0000256" key="4">
    <source>
        <dbReference type="ARBA" id="ARBA00023125"/>
    </source>
</evidence>
<evidence type="ECO:0000259" key="9">
    <source>
        <dbReference type="PROSITE" id="PS50888"/>
    </source>
</evidence>
<dbReference type="GO" id="GO:0000978">
    <property type="term" value="F:RNA polymerase II cis-regulatory region sequence-specific DNA binding"/>
    <property type="evidence" value="ECO:0007669"/>
    <property type="project" value="TreeGrafter"/>
</dbReference>
<evidence type="ECO:0000256" key="6">
    <source>
        <dbReference type="ARBA" id="ARBA00023242"/>
    </source>
</evidence>
<comment type="subcellular location">
    <subcellularLocation>
        <location evidence="1">Nucleus</location>
    </subcellularLocation>
</comment>
<protein>
    <submittedName>
        <fullName evidence="10">Carbohydrate-responsive element-binding protein</fullName>
    </submittedName>
</protein>
<feature type="region of interest" description="Disordered" evidence="8">
    <location>
        <begin position="197"/>
        <end position="225"/>
    </location>
</feature>
<keyword evidence="2" id="KW-0597">Phosphoprotein</keyword>
<feature type="domain" description="BHLH" evidence="9">
    <location>
        <begin position="534"/>
        <end position="588"/>
    </location>
</feature>
<dbReference type="InterPro" id="IPR052207">
    <property type="entry name" value="Max-like/E-box_TFs"/>
</dbReference>
<accession>A0A091IFQ8</accession>
<dbReference type="FunFam" id="4.10.280.10:FF:000028">
    <property type="entry name" value="MLX interacting protein like"/>
    <property type="match status" value="1"/>
</dbReference>
<feature type="non-terminal residue" evidence="10">
    <location>
        <position position="1"/>
    </location>
</feature>
<dbReference type="SUPFAM" id="SSF47459">
    <property type="entry name" value="HLH, helix-loop-helix DNA-binding domain"/>
    <property type="match status" value="1"/>
</dbReference>
<dbReference type="Pfam" id="PF00010">
    <property type="entry name" value="HLH"/>
    <property type="match status" value="1"/>
</dbReference>